<dbReference type="RefSeq" id="WP_378054726.1">
    <property type="nucleotide sequence ID" value="NZ_JBHSIS010000002.1"/>
</dbReference>
<evidence type="ECO:0000313" key="1">
    <source>
        <dbReference type="EMBL" id="MFC4852771.1"/>
    </source>
</evidence>
<comment type="caution">
    <text evidence="1">The sequence shown here is derived from an EMBL/GenBank/DDBJ whole genome shotgun (WGS) entry which is preliminary data.</text>
</comment>
<gene>
    <name evidence="1" type="ORF">ACFPCV_04580</name>
</gene>
<proteinExistence type="predicted"/>
<protein>
    <submittedName>
        <fullName evidence="1">Uncharacterized protein</fullName>
    </submittedName>
</protein>
<sequence length="59" mass="6590">MADEARAINIVFDGPPSHEGPRFVEVEDDAGRSIRVGEWVPRDDGYWALRIRCSCEADG</sequence>
<dbReference type="Proteomes" id="UP001595859">
    <property type="component" value="Unassembled WGS sequence"/>
</dbReference>
<keyword evidence="2" id="KW-1185">Reference proteome</keyword>
<accession>A0ABV9RWT8</accession>
<organism evidence="1 2">
    <name type="scientific">Actinophytocola glycyrrhizae</name>
    <dbReference type="NCBI Taxonomy" id="2044873"/>
    <lineage>
        <taxon>Bacteria</taxon>
        <taxon>Bacillati</taxon>
        <taxon>Actinomycetota</taxon>
        <taxon>Actinomycetes</taxon>
        <taxon>Pseudonocardiales</taxon>
        <taxon>Pseudonocardiaceae</taxon>
    </lineage>
</organism>
<dbReference type="EMBL" id="JBHSIS010000002">
    <property type="protein sequence ID" value="MFC4852771.1"/>
    <property type="molecule type" value="Genomic_DNA"/>
</dbReference>
<evidence type="ECO:0000313" key="2">
    <source>
        <dbReference type="Proteomes" id="UP001595859"/>
    </source>
</evidence>
<reference evidence="2" key="1">
    <citation type="journal article" date="2019" name="Int. J. Syst. Evol. Microbiol.">
        <title>The Global Catalogue of Microorganisms (GCM) 10K type strain sequencing project: providing services to taxonomists for standard genome sequencing and annotation.</title>
        <authorList>
            <consortium name="The Broad Institute Genomics Platform"/>
            <consortium name="The Broad Institute Genome Sequencing Center for Infectious Disease"/>
            <person name="Wu L."/>
            <person name="Ma J."/>
        </authorList>
    </citation>
    <scope>NUCLEOTIDE SEQUENCE [LARGE SCALE GENOMIC DNA]</scope>
    <source>
        <strain evidence="2">ZS-22-S1</strain>
    </source>
</reference>
<name>A0ABV9RWT8_9PSEU</name>